<dbReference type="Pfam" id="PF13372">
    <property type="entry name" value="Alginate_exp"/>
    <property type="match status" value="1"/>
</dbReference>
<dbReference type="InterPro" id="IPR053728">
    <property type="entry name" value="Alginate_Permeability_Chnl"/>
</dbReference>
<name>A0A1D8AFB6_9SPHN</name>
<proteinExistence type="predicted"/>
<accession>A0A1D8AFB6</accession>
<gene>
    <name evidence="3" type="ORF">BES08_28860</name>
</gene>
<protein>
    <recommendedName>
        <fullName evidence="2">Alginate export domain-containing protein</fullName>
    </recommendedName>
</protein>
<evidence type="ECO:0000259" key="2">
    <source>
        <dbReference type="Pfam" id="PF13372"/>
    </source>
</evidence>
<dbReference type="InterPro" id="IPR025388">
    <property type="entry name" value="Alginate_export_dom"/>
</dbReference>
<organism evidence="3 4">
    <name type="scientific">Novosphingobium resinovorum</name>
    <dbReference type="NCBI Taxonomy" id="158500"/>
    <lineage>
        <taxon>Bacteria</taxon>
        <taxon>Pseudomonadati</taxon>
        <taxon>Pseudomonadota</taxon>
        <taxon>Alphaproteobacteria</taxon>
        <taxon>Sphingomonadales</taxon>
        <taxon>Sphingomonadaceae</taxon>
        <taxon>Novosphingobium</taxon>
    </lineage>
</organism>
<geneLocation type="plasmid" evidence="3 4">
    <name>pSA2</name>
</geneLocation>
<keyword evidence="4" id="KW-1185">Reference proteome</keyword>
<dbReference type="OrthoDB" id="311329at2"/>
<evidence type="ECO:0000313" key="4">
    <source>
        <dbReference type="Proteomes" id="UP000094626"/>
    </source>
</evidence>
<evidence type="ECO:0000256" key="1">
    <source>
        <dbReference type="SAM" id="SignalP"/>
    </source>
</evidence>
<keyword evidence="1" id="KW-0732">Signal</keyword>
<dbReference type="Gene3D" id="2.40.160.100">
    <property type="match status" value="1"/>
</dbReference>
<feature type="chain" id="PRO_5009104922" description="Alginate export domain-containing protein" evidence="1">
    <location>
        <begin position="31"/>
        <end position="493"/>
    </location>
</feature>
<dbReference type="Proteomes" id="UP000094626">
    <property type="component" value="Plasmid pSA2"/>
</dbReference>
<feature type="signal peptide" evidence="1">
    <location>
        <begin position="1"/>
        <end position="30"/>
    </location>
</feature>
<dbReference type="KEGG" id="nre:BES08_28860"/>
<reference evidence="4" key="1">
    <citation type="journal article" date="2017" name="J. Biotechnol.">
        <title>Complete genome sequence of Novosphingobium resinovorum SA1, a versatile xenobiotic-degrading bacterium capable of utilizing sulfanilic acid.</title>
        <authorList>
            <person name="Hegedus B."/>
            <person name="Kos P.B."/>
            <person name="Balint B."/>
            <person name="Maroti G."/>
            <person name="Gan H.M."/>
            <person name="Perei K."/>
            <person name="Rakhely G."/>
        </authorList>
    </citation>
    <scope>NUCLEOTIDE SEQUENCE [LARGE SCALE GENOMIC DNA]</scope>
    <source>
        <strain evidence="4">SA1</strain>
    </source>
</reference>
<keyword evidence="3" id="KW-0614">Plasmid</keyword>
<evidence type="ECO:0000313" key="3">
    <source>
        <dbReference type="EMBL" id="AOR80814.1"/>
    </source>
</evidence>
<dbReference type="EMBL" id="CP017077">
    <property type="protein sequence ID" value="AOR80814.1"/>
    <property type="molecule type" value="Genomic_DNA"/>
</dbReference>
<feature type="domain" description="Alginate export" evidence="2">
    <location>
        <begin position="95"/>
        <end position="487"/>
    </location>
</feature>
<dbReference type="AlphaFoldDB" id="A0A1D8AFB6"/>
<dbReference type="RefSeq" id="WP_069710102.1">
    <property type="nucleotide sequence ID" value="NZ_CP017077.1"/>
</dbReference>
<sequence length="493" mass="54614">MPARHRFTRSPARFLLGAALACSLPGLASAQVGPAPEPLAPPVPEPVPGGIPAKSGVPQSLRWTEDWTAANDPEYRRKNPVERLRYIPLGPDDLYLSVGGEMRYYYQNWTHQNLGASADDGNRNLGQRLRLVTDLHLTPYVHIFSELGHNKEYDATRATPPNRDKLEFQQIFADVTIPIGEDALVTLRPGRFEMPLGNGKLVGLRDGTNVRFTYQGLRGTFILKHKLRIDAFAVRPMQLLTGSFDDKANPDRHFNGVTVSAAKGLLLPDTQIDVYHYDVFNKVAKFALLTGEEHRRSWGVHVTGKSGAWDYDAEGTYQTGSFAGDRIRAWGFNSDLGYSLPATTPLKPRVGVRFDAFTGDGKANNGTLGTFAPPAPRLPLFGDAGYLNFSNIIDLYPNLTLKPAKSLTLVAGPEFFWRETKNDATYAGPTNYPGIRPVGSSYVGTGYNLQADWIVTKNLSYRFFFTRWIASEAFKAGGGTSSDYIGVWQQFRF</sequence>